<organism evidence="2 3">
    <name type="scientific">Autumnicola patrickiae</name>
    <dbReference type="NCBI Taxonomy" id="3075591"/>
    <lineage>
        <taxon>Bacteria</taxon>
        <taxon>Pseudomonadati</taxon>
        <taxon>Bacteroidota</taxon>
        <taxon>Flavobacteriia</taxon>
        <taxon>Flavobacteriales</taxon>
        <taxon>Flavobacteriaceae</taxon>
        <taxon>Autumnicola</taxon>
    </lineage>
</organism>
<proteinExistence type="predicted"/>
<feature type="signal peptide" evidence="1">
    <location>
        <begin position="1"/>
        <end position="20"/>
    </location>
</feature>
<dbReference type="SUPFAM" id="SSF49464">
    <property type="entry name" value="Carboxypeptidase regulatory domain-like"/>
    <property type="match status" value="1"/>
</dbReference>
<name>A0ABU3E566_9FLAO</name>
<evidence type="ECO:0000313" key="2">
    <source>
        <dbReference type="EMBL" id="MDT0691126.1"/>
    </source>
</evidence>
<feature type="chain" id="PRO_5046274729" evidence="1">
    <location>
        <begin position="21"/>
        <end position="505"/>
    </location>
</feature>
<dbReference type="Proteomes" id="UP001261624">
    <property type="component" value="Unassembled WGS sequence"/>
</dbReference>
<reference evidence="2 3" key="1">
    <citation type="submission" date="2023-09" db="EMBL/GenBank/DDBJ databases">
        <authorList>
            <person name="Rey-Velasco X."/>
        </authorList>
    </citation>
    <scope>NUCLEOTIDE SEQUENCE [LARGE SCALE GENOMIC DNA]</scope>
    <source>
        <strain evidence="2 3">F188</strain>
    </source>
</reference>
<keyword evidence="3" id="KW-1185">Reference proteome</keyword>
<gene>
    <name evidence="2" type="ORF">RM549_15130</name>
</gene>
<evidence type="ECO:0000256" key="1">
    <source>
        <dbReference type="SAM" id="SignalP"/>
    </source>
</evidence>
<dbReference type="Pfam" id="PF13715">
    <property type="entry name" value="CarbopepD_reg_2"/>
    <property type="match status" value="1"/>
</dbReference>
<protein>
    <submittedName>
        <fullName evidence="2">Carboxypeptidase-like regulatory domain-containing protein</fullName>
    </submittedName>
</protein>
<dbReference type="RefSeq" id="WP_311686314.1">
    <property type="nucleotide sequence ID" value="NZ_JAVRHM010000019.1"/>
</dbReference>
<comment type="caution">
    <text evidence="2">The sequence shown here is derived from an EMBL/GenBank/DDBJ whole genome shotgun (WGS) entry which is preliminary data.</text>
</comment>
<dbReference type="EMBL" id="JAVRHM010000019">
    <property type="protein sequence ID" value="MDT0691126.1"/>
    <property type="molecule type" value="Genomic_DNA"/>
</dbReference>
<evidence type="ECO:0000313" key="3">
    <source>
        <dbReference type="Proteomes" id="UP001261624"/>
    </source>
</evidence>
<sequence length="505" mass="58400">MGRSFFYFFFFLFFVQLSSAQEISAQLLDRVSKQPVPYATIQYGTNKGVVTNDEGIFSIPSEGTDATISISSLGYETVEVDIVKIKGIIYLEPQSIQLSDIFLSDKNLTGKEIIERVIASVDSNYNFNLTKKRFFFRRSYFNKINQLDLEVENSTIAELDQNFMNEVVDNIPHYADSYNEYFGDFYGNYDKQKVQLIKAAKLDNPVNEESLEEITGRMEKIFQKKIGEGTYVKIKSGIIGVKVDGMEFQEEISETNEAAKPKIKTPEELEKEKADKQKEVQAVAGKFVQRQLRKMFWNEDNTFDVFEKARKYRFAVDGYAQLDNSVVYVISFEPKRGADFKGKIYVNTEDFGVHRLDYENVKAISSFKLFGISTKDDVYRGKMIFSRGMDGKYNPKYLEQEDGTTVGIDRPLTMMVKKGNFLWNKKLDELDMEIRLSNSDISKFELVVYEDDPLEESDYESFQISDNYEYQVFKKYNPDFWNGYNIIEPNAAIKAFTALEETTEL</sequence>
<dbReference type="InterPro" id="IPR008969">
    <property type="entry name" value="CarboxyPept-like_regulatory"/>
</dbReference>
<keyword evidence="1" id="KW-0732">Signal</keyword>
<accession>A0ABU3E566</accession>